<keyword evidence="2" id="KW-0732">Signal</keyword>
<dbReference type="RefSeq" id="WP_062252566.1">
    <property type="nucleotide sequence ID" value="NZ_CP014229.1"/>
</dbReference>
<accession>A0A109W4B7</accession>
<dbReference type="PANTHER" id="PTHR37625:SF4">
    <property type="entry name" value="OUTER MEMBRANE LIPOPROTEIN"/>
    <property type="match status" value="1"/>
</dbReference>
<dbReference type="STRING" id="44742.AXF13_08455"/>
<dbReference type="InterPro" id="IPR017734">
    <property type="entry name" value="T6SS_SciN"/>
</dbReference>
<dbReference type="EMBL" id="CP014229">
    <property type="protein sequence ID" value="AMD90151.1"/>
    <property type="molecule type" value="Genomic_DNA"/>
</dbReference>
<dbReference type="NCBIfam" id="TIGR03352">
    <property type="entry name" value="VI_chp_3"/>
    <property type="match status" value="1"/>
</dbReference>
<keyword evidence="4" id="KW-1185">Reference proteome</keyword>
<sequence length="267" mass="29116">MKKFALLLTALTAICALTACSGGRAQLLVASQANVNPDFSGRPSPVVVKVYELRRGLAFRQADFQNLFDQPMQTLGADILAADELVFVPGEARSITYLPGPDARFLGIVAGFRQMDRARWRSLRPIDAEGKNLIALELNDASIIVIPESRAKGWDPEEALKQHEPEPEPELPAARTAVRTEPSPDQTLTSYEDETPPAPPRPAPETDPDVLERNRRMPSEDMDAAPGMSEPEETRAAVKAAGTSDTRPRSRRAAPAPYAVPPMKTAR</sequence>
<evidence type="ECO:0000313" key="3">
    <source>
        <dbReference type="EMBL" id="AMD90151.1"/>
    </source>
</evidence>
<proteinExistence type="predicted"/>
<dbReference type="Gene3D" id="2.60.40.4150">
    <property type="entry name" value="Type VI secretion system, lipoprotein SciN"/>
    <property type="match status" value="1"/>
</dbReference>
<reference evidence="4" key="1">
    <citation type="submission" date="2016-02" db="EMBL/GenBank/DDBJ databases">
        <authorList>
            <person name="Holder M.E."/>
            <person name="Ajami N.J."/>
            <person name="Petrosino J.F."/>
        </authorList>
    </citation>
    <scope>NUCLEOTIDE SEQUENCE [LARGE SCALE GENOMIC DNA]</scope>
    <source>
        <strain evidence="4">CCUG 45958</strain>
    </source>
</reference>
<protein>
    <submittedName>
        <fullName evidence="3">SciN protein</fullName>
    </submittedName>
</protein>
<organism evidence="3 4">
    <name type="scientific">Desulfovibrio fairfieldensis</name>
    <dbReference type="NCBI Taxonomy" id="44742"/>
    <lineage>
        <taxon>Bacteria</taxon>
        <taxon>Pseudomonadati</taxon>
        <taxon>Thermodesulfobacteriota</taxon>
        <taxon>Desulfovibrionia</taxon>
        <taxon>Desulfovibrionales</taxon>
        <taxon>Desulfovibrionaceae</taxon>
        <taxon>Desulfovibrio</taxon>
    </lineage>
</organism>
<gene>
    <name evidence="3" type="ORF">AXF13_08455</name>
</gene>
<dbReference type="Pfam" id="PF12790">
    <property type="entry name" value="T6SS-SciN"/>
    <property type="match status" value="1"/>
</dbReference>
<evidence type="ECO:0000256" key="2">
    <source>
        <dbReference type="SAM" id="SignalP"/>
    </source>
</evidence>
<dbReference type="PROSITE" id="PS51257">
    <property type="entry name" value="PROKAR_LIPOPROTEIN"/>
    <property type="match status" value="1"/>
</dbReference>
<feature type="chain" id="PRO_5007141294" evidence="2">
    <location>
        <begin position="22"/>
        <end position="267"/>
    </location>
</feature>
<dbReference type="KEGG" id="dfi:AXF13_08455"/>
<evidence type="ECO:0000256" key="1">
    <source>
        <dbReference type="SAM" id="MobiDB-lite"/>
    </source>
</evidence>
<name>A0A109W4B7_9BACT</name>
<dbReference type="PANTHER" id="PTHR37625">
    <property type="entry name" value="OUTER MEMBRANE LIPOPROTEIN-RELATED"/>
    <property type="match status" value="1"/>
</dbReference>
<dbReference type="InterPro" id="IPR038706">
    <property type="entry name" value="Type_VI_SciN-like_sf"/>
</dbReference>
<feature type="region of interest" description="Disordered" evidence="1">
    <location>
        <begin position="158"/>
        <end position="267"/>
    </location>
</feature>
<feature type="compositionally biased region" description="Basic and acidic residues" evidence="1">
    <location>
        <begin position="210"/>
        <end position="219"/>
    </location>
</feature>
<dbReference type="Proteomes" id="UP000069241">
    <property type="component" value="Chromosome"/>
</dbReference>
<feature type="signal peptide" evidence="2">
    <location>
        <begin position="1"/>
        <end position="21"/>
    </location>
</feature>
<feature type="compositionally biased region" description="Pro residues" evidence="1">
    <location>
        <begin position="196"/>
        <end position="205"/>
    </location>
</feature>
<evidence type="ECO:0000313" key="4">
    <source>
        <dbReference type="Proteomes" id="UP000069241"/>
    </source>
</evidence>
<dbReference type="AlphaFoldDB" id="A0A109W4B7"/>